<keyword evidence="10" id="KW-1185">Reference proteome</keyword>
<dbReference type="InterPro" id="IPR036852">
    <property type="entry name" value="Peptidase_S8/S53_dom_sf"/>
</dbReference>
<feature type="active site" description="Charge relay system" evidence="5 6">
    <location>
        <position position="93"/>
    </location>
</feature>
<feature type="active site" description="Charge relay system" evidence="5 6">
    <location>
        <position position="61"/>
    </location>
</feature>
<dbReference type="InterPro" id="IPR023827">
    <property type="entry name" value="Peptidase_S8_Asp-AS"/>
</dbReference>
<evidence type="ECO:0000256" key="4">
    <source>
        <dbReference type="ARBA" id="ARBA00022825"/>
    </source>
</evidence>
<dbReference type="InterPro" id="IPR015500">
    <property type="entry name" value="Peptidase_S8_subtilisin-rel"/>
</dbReference>
<evidence type="ECO:0000256" key="1">
    <source>
        <dbReference type="ARBA" id="ARBA00011073"/>
    </source>
</evidence>
<dbReference type="PROSITE" id="PS51892">
    <property type="entry name" value="SUBTILASE"/>
    <property type="match status" value="1"/>
</dbReference>
<dbReference type="PANTHER" id="PTHR43806">
    <property type="entry name" value="PEPTIDASE S8"/>
    <property type="match status" value="1"/>
</dbReference>
<evidence type="ECO:0000256" key="5">
    <source>
        <dbReference type="PIRSR" id="PIRSR615500-1"/>
    </source>
</evidence>
<dbReference type="SUPFAM" id="SSF52743">
    <property type="entry name" value="Subtilisin-like"/>
    <property type="match status" value="1"/>
</dbReference>
<evidence type="ECO:0000256" key="3">
    <source>
        <dbReference type="ARBA" id="ARBA00022801"/>
    </source>
</evidence>
<evidence type="ECO:0000313" key="9">
    <source>
        <dbReference type="EMBL" id="BAU87722.1"/>
    </source>
</evidence>
<dbReference type="PANTHER" id="PTHR43806:SF11">
    <property type="entry name" value="CEREVISIN-RELATED"/>
    <property type="match status" value="1"/>
</dbReference>
<evidence type="ECO:0000256" key="6">
    <source>
        <dbReference type="PROSITE-ProRule" id="PRU01240"/>
    </source>
</evidence>
<dbReference type="GO" id="GO:0004252">
    <property type="term" value="F:serine-type endopeptidase activity"/>
    <property type="evidence" value="ECO:0007669"/>
    <property type="project" value="UniProtKB-UniRule"/>
</dbReference>
<accession>A0A169PGF7</accession>
<dbReference type="PROSITE" id="PS00137">
    <property type="entry name" value="SUBTILASE_HIS"/>
    <property type="match status" value="1"/>
</dbReference>
<dbReference type="EMBL" id="AP017424">
    <property type="protein sequence ID" value="BAU87722.1"/>
    <property type="molecule type" value="Genomic_DNA"/>
</dbReference>
<dbReference type="AlphaFoldDB" id="A0A169PGF7"/>
<reference evidence="9 10" key="1">
    <citation type="journal article" date="2016" name="Genome Announc.">
        <title>Complete Genome Sequence of Thiostrepton-Producing Streptomyces laurentii ATCC 31255.</title>
        <authorList>
            <person name="Doi K."/>
            <person name="Fujino Y."/>
            <person name="Nagayoshi Y."/>
            <person name="Ohshima T."/>
            <person name="Ogata S."/>
        </authorList>
    </citation>
    <scope>NUCLEOTIDE SEQUENCE [LARGE SCALE GENOMIC DNA]</scope>
    <source>
        <strain evidence="9 10">ATCC 31255</strain>
    </source>
</reference>
<sequence length="949" mass="97056">MWDALTDQQKPGIRVASAGIRKVWLDGVREASLDRSTSQIGADKAWESGYDGTGVKIAVLDTGVDKTHDDLKTQVVAEKNFSRSPDAVDRVGHGTHVASIAAGTGAKSGGTYKGVAPGAKVISGKVLDDEGFGSDSDIIAGMEWAAAEGADVVNLSLGSPDGPDVDPLEETVDRLTAEKGVLFAVAAGNDGRFGASSLSSPGSADAALTVGAVDKDDVLASFSGSGPRAGDGAVKPDVTAPGVDIAAAAAPGSLIDTDPDTPHPAPGYLQIDGTSMATPHVAGAAALLKQKNPGWKSAELKGALSGSATPGTATVFQQGTGRVQVDKALGQSVVAEQVSQNFGTASWPHADDKPVTRKVTYRNLGTTAVTLDLSMSVVDPAGKPAPAGFFTLGASKVTVPAGGTAGVDLVADTRIGDTDGAFAGYVTATGGGQSVRTTVVAVREVESYDLTLRTIDRDGTDAEYFYNFLVGVKGLAAGFSARVDFAPGSHTIRVPKGSYALDTGVYQDPSDLTAGTDWIAQPELEISGDTTVTPDARTAKPVDITVPGVEKAASAELSYMHSETDAGGVGSGWYLSGLTGFRTAHVGPAITDGSLTQFWSAYFLKDATTQYAVAFGGPTNTLGTGYTRQVKANELATLKVGLGASVAGKSAGVSMIPVMPDGAAGEGFWPTQTAPGVRTVHVSTADGVKWNTAVAQLGEPDEWGLPAIEGNQAMAQPKRYEAGRTYQETFNTGVIGPVLSKDTGVFRTAPHTKSGRELIVGALPLLGDGAGHQGDGPYTSATTTLYRDGVKVAENDDPLRGAKPFTVDSADAAYRLTTSVERPATVAATSTRIDTSFSFRSKQVAETTALPVSMVGFAPPVDLSSRAPAGLPVVVPVTVQGSAAGSNLKSLAVSVSYDGGKTWKATPVLNGTILVKSPAKDAGIALSAEVTDKQGNASKVTIQNAWLGK</sequence>
<feature type="domain" description="Peptidase S8/S53" evidence="8">
    <location>
        <begin position="52"/>
        <end position="321"/>
    </location>
</feature>
<dbReference type="InterPro" id="IPR022398">
    <property type="entry name" value="Peptidase_S8_His-AS"/>
</dbReference>
<dbReference type="Proteomes" id="UP000217676">
    <property type="component" value="Chromosome"/>
</dbReference>
<dbReference type="Gene3D" id="3.40.50.200">
    <property type="entry name" value="Peptidase S8/S53 domain"/>
    <property type="match status" value="1"/>
</dbReference>
<dbReference type="PRINTS" id="PR00723">
    <property type="entry name" value="SUBTILISIN"/>
</dbReference>
<evidence type="ECO:0000259" key="8">
    <source>
        <dbReference type="Pfam" id="PF00082"/>
    </source>
</evidence>
<feature type="active site" description="Charge relay system" evidence="5 6">
    <location>
        <position position="275"/>
    </location>
</feature>
<dbReference type="Pfam" id="PF00082">
    <property type="entry name" value="Peptidase_S8"/>
    <property type="match status" value="1"/>
</dbReference>
<protein>
    <submittedName>
        <fullName evidence="9">Subtilisin protease</fullName>
    </submittedName>
</protein>
<name>A0A169PGF7_STRLU</name>
<dbReference type="PROSITE" id="PS00138">
    <property type="entry name" value="SUBTILASE_SER"/>
    <property type="match status" value="1"/>
</dbReference>
<dbReference type="KEGG" id="slau:SLA_6856"/>
<dbReference type="PROSITE" id="PS00136">
    <property type="entry name" value="SUBTILASE_ASP"/>
    <property type="match status" value="1"/>
</dbReference>
<evidence type="ECO:0000313" key="10">
    <source>
        <dbReference type="Proteomes" id="UP000217676"/>
    </source>
</evidence>
<keyword evidence="4 6" id="KW-0720">Serine protease</keyword>
<dbReference type="InterPro" id="IPR023828">
    <property type="entry name" value="Peptidase_S8_Ser-AS"/>
</dbReference>
<gene>
    <name evidence="9" type="ORF">SLA_6856</name>
</gene>
<keyword evidence="2 6" id="KW-0645">Protease</keyword>
<dbReference type="GO" id="GO:0006508">
    <property type="term" value="P:proteolysis"/>
    <property type="evidence" value="ECO:0007669"/>
    <property type="project" value="UniProtKB-KW"/>
</dbReference>
<dbReference type="InterPro" id="IPR050131">
    <property type="entry name" value="Peptidase_S8_subtilisin-like"/>
</dbReference>
<evidence type="ECO:0000256" key="2">
    <source>
        <dbReference type="ARBA" id="ARBA00022670"/>
    </source>
</evidence>
<organism evidence="9 10">
    <name type="scientific">Streptomyces laurentii</name>
    <dbReference type="NCBI Taxonomy" id="39478"/>
    <lineage>
        <taxon>Bacteria</taxon>
        <taxon>Bacillati</taxon>
        <taxon>Actinomycetota</taxon>
        <taxon>Actinomycetes</taxon>
        <taxon>Kitasatosporales</taxon>
        <taxon>Streptomycetaceae</taxon>
        <taxon>Streptomyces</taxon>
    </lineage>
</organism>
<dbReference type="InterPro" id="IPR000209">
    <property type="entry name" value="Peptidase_S8/S53_dom"/>
</dbReference>
<proteinExistence type="inferred from homology"/>
<keyword evidence="3 6" id="KW-0378">Hydrolase</keyword>
<comment type="similarity">
    <text evidence="1 6 7">Belongs to the peptidase S8 family.</text>
</comment>
<evidence type="ECO:0000256" key="7">
    <source>
        <dbReference type="RuleBase" id="RU003355"/>
    </source>
</evidence>